<dbReference type="RefSeq" id="WP_306743397.1">
    <property type="nucleotide sequence ID" value="NZ_JRFS01000062.1"/>
</dbReference>
<dbReference type="AlphaFoldDB" id="A0A2U2ECW0"/>
<gene>
    <name evidence="1" type="ORF">LD38_16370</name>
</gene>
<evidence type="ECO:0000313" key="2">
    <source>
        <dbReference type="Proteomes" id="UP000245905"/>
    </source>
</evidence>
<dbReference type="EMBL" id="JRFS01000062">
    <property type="protein sequence ID" value="PWE82341.1"/>
    <property type="molecule type" value="Genomic_DNA"/>
</dbReference>
<dbReference type="Proteomes" id="UP000245905">
    <property type="component" value="Unassembled WGS sequence"/>
</dbReference>
<sequence length="80" mass="9411">MDEKTKVLMQNALNVGNNGKNLYKHIYYCSTQDGCESSQVTEESKMKYEAYHQVYSYTGYGLDKLEEKMGHIIRSRERIY</sequence>
<accession>A0A2U2ECW0</accession>
<reference evidence="1 2" key="1">
    <citation type="submission" date="2014-09" db="EMBL/GenBank/DDBJ databases">
        <title>Butyrate-producing bacteria isolated from human gut.</title>
        <authorList>
            <person name="Zhang Q."/>
            <person name="Zhao L."/>
        </authorList>
    </citation>
    <scope>NUCLEOTIDE SEQUENCE [LARGE SCALE GENOMIC DNA]</scope>
    <source>
        <strain evidence="1 2">R22</strain>
    </source>
</reference>
<comment type="caution">
    <text evidence="1">The sequence shown here is derived from an EMBL/GenBank/DDBJ whole genome shotgun (WGS) entry which is preliminary data.</text>
</comment>
<evidence type="ECO:0000313" key="1">
    <source>
        <dbReference type="EMBL" id="PWE82341.1"/>
    </source>
</evidence>
<protein>
    <submittedName>
        <fullName evidence="1">Uncharacterized protein</fullName>
    </submittedName>
</protein>
<proteinExistence type="predicted"/>
<name>A0A2U2ECW0_9FIRM</name>
<organism evidence="1 2">
    <name type="scientific">Agathobacter rectalis</name>
    <dbReference type="NCBI Taxonomy" id="39491"/>
    <lineage>
        <taxon>Bacteria</taxon>
        <taxon>Bacillati</taxon>
        <taxon>Bacillota</taxon>
        <taxon>Clostridia</taxon>
        <taxon>Lachnospirales</taxon>
        <taxon>Lachnospiraceae</taxon>
        <taxon>Agathobacter</taxon>
    </lineage>
</organism>